<dbReference type="AlphaFoldDB" id="A6I3M0"/>
<organism evidence="1 2">
    <name type="scientific">Rattus norvegicus</name>
    <name type="common">Rat</name>
    <dbReference type="NCBI Taxonomy" id="10116"/>
    <lineage>
        <taxon>Eukaryota</taxon>
        <taxon>Metazoa</taxon>
        <taxon>Chordata</taxon>
        <taxon>Craniata</taxon>
        <taxon>Vertebrata</taxon>
        <taxon>Euteleostomi</taxon>
        <taxon>Mammalia</taxon>
        <taxon>Eutheria</taxon>
        <taxon>Euarchontoglires</taxon>
        <taxon>Glires</taxon>
        <taxon>Rodentia</taxon>
        <taxon>Myomorpha</taxon>
        <taxon>Muroidea</taxon>
        <taxon>Muridae</taxon>
        <taxon>Murinae</taxon>
        <taxon>Rattus</taxon>
    </lineage>
</organism>
<sequence>MSAVRFHDFQSFLELQSVLHALGVGVSGFSPFSLEPITAAGHHPKVLVGLTEARAWQGE</sequence>
<reference evidence="1 2" key="1">
    <citation type="submission" date="2005-09" db="EMBL/GenBank/DDBJ databases">
        <authorList>
            <person name="Mural R.J."/>
            <person name="Li P.W."/>
            <person name="Adams M.D."/>
            <person name="Amanatides P.G."/>
            <person name="Baden-Tillson H."/>
            <person name="Barnstead M."/>
            <person name="Chin S.H."/>
            <person name="Dew I."/>
            <person name="Evans C.A."/>
            <person name="Ferriera S."/>
            <person name="Flanigan M."/>
            <person name="Fosler C."/>
            <person name="Glodek A."/>
            <person name="Gu Z."/>
            <person name="Holt R.A."/>
            <person name="Jennings D."/>
            <person name="Kraft C.L."/>
            <person name="Lu F."/>
            <person name="Nguyen T."/>
            <person name="Nusskern D.R."/>
            <person name="Pfannkoch C.M."/>
            <person name="Sitter C."/>
            <person name="Sutton G.G."/>
            <person name="Venter J.C."/>
            <person name="Wang Z."/>
            <person name="Woodage T."/>
            <person name="Zheng X.H."/>
            <person name="Zhong F."/>
        </authorList>
    </citation>
    <scope>NUCLEOTIDE SEQUENCE [LARGE SCALE GENOMIC DNA]</scope>
    <source>
        <strain>BN</strain>
        <strain evidence="2">Sprague-Dawley</strain>
    </source>
</reference>
<accession>A6I3M0</accession>
<evidence type="ECO:0000313" key="1">
    <source>
        <dbReference type="EMBL" id="EDL77007.1"/>
    </source>
</evidence>
<dbReference type="EMBL" id="CH473954">
    <property type="protein sequence ID" value="EDL77007.1"/>
    <property type="molecule type" value="Genomic_DNA"/>
</dbReference>
<proteinExistence type="predicted"/>
<name>A6I3M0_RAT</name>
<evidence type="ECO:0000313" key="2">
    <source>
        <dbReference type="Proteomes" id="UP000234681"/>
    </source>
</evidence>
<dbReference type="Proteomes" id="UP000234681">
    <property type="component" value="Chromosome 8"/>
</dbReference>
<protein>
    <submittedName>
        <fullName evidence="1">RCG25087</fullName>
    </submittedName>
</protein>
<gene>
    <name evidence="1" type="ORF">rCG_25087</name>
</gene>